<evidence type="ECO:0000259" key="5">
    <source>
        <dbReference type="PROSITE" id="PS50977"/>
    </source>
</evidence>
<keyword evidence="7" id="KW-1185">Reference proteome</keyword>
<dbReference type="OrthoDB" id="9796019at2"/>
<evidence type="ECO:0000256" key="4">
    <source>
        <dbReference type="PROSITE-ProRule" id="PRU00335"/>
    </source>
</evidence>
<gene>
    <name evidence="6" type="ORF">NCTC13652_01606</name>
</gene>
<dbReference type="PROSITE" id="PS50977">
    <property type="entry name" value="HTH_TETR_2"/>
    <property type="match status" value="1"/>
</dbReference>
<dbReference type="InterPro" id="IPR036271">
    <property type="entry name" value="Tet_transcr_reg_TetR-rel_C_sf"/>
</dbReference>
<dbReference type="PANTHER" id="PTHR30055">
    <property type="entry name" value="HTH-TYPE TRANSCRIPTIONAL REGULATOR RUTR"/>
    <property type="match status" value="1"/>
</dbReference>
<dbReference type="EMBL" id="LR134473">
    <property type="protein sequence ID" value="VEI03404.1"/>
    <property type="molecule type" value="Genomic_DNA"/>
</dbReference>
<dbReference type="Proteomes" id="UP000277858">
    <property type="component" value="Chromosome"/>
</dbReference>
<dbReference type="GO" id="GO:0003700">
    <property type="term" value="F:DNA-binding transcription factor activity"/>
    <property type="evidence" value="ECO:0007669"/>
    <property type="project" value="TreeGrafter"/>
</dbReference>
<evidence type="ECO:0000313" key="6">
    <source>
        <dbReference type="EMBL" id="VEI03404.1"/>
    </source>
</evidence>
<sequence length="207" mass="22386">MTDSATGQAGTRRRGAVLEAAILDAAWDQVLEAGVAGFTFDAVAARAHTSKPVLYRRWPSRQELLVATLHRQLLGDPLVVPDLGSLRDEMICLLHEGNRKRFRFISVFGSLGVVLDGSPISFAELRAKAIGGTRLTVETIIARARGRGEITVDLPPRVTGLPFELLRGEVLMTMHPLSEESITTIVDEVFLPLVSAYQNGLAGADAD</sequence>
<keyword evidence="2 4" id="KW-0238">DNA-binding</keyword>
<dbReference type="SUPFAM" id="SSF48498">
    <property type="entry name" value="Tetracyclin repressor-like, C-terminal domain"/>
    <property type="match status" value="1"/>
</dbReference>
<accession>A0A3S4W8N2</accession>
<dbReference type="AlphaFoldDB" id="A0A3S4W8N2"/>
<protein>
    <submittedName>
        <fullName evidence="6">Bacterial regulatory proteins, tetR family</fullName>
    </submittedName>
</protein>
<evidence type="ECO:0000256" key="3">
    <source>
        <dbReference type="ARBA" id="ARBA00023163"/>
    </source>
</evidence>
<evidence type="ECO:0000256" key="1">
    <source>
        <dbReference type="ARBA" id="ARBA00023015"/>
    </source>
</evidence>
<feature type="DNA-binding region" description="H-T-H motif" evidence="4">
    <location>
        <begin position="39"/>
        <end position="58"/>
    </location>
</feature>
<proteinExistence type="predicted"/>
<dbReference type="STRING" id="1122997.GCA_000425285_02607"/>
<dbReference type="Gene3D" id="1.10.10.60">
    <property type="entry name" value="Homeodomain-like"/>
    <property type="match status" value="1"/>
</dbReference>
<dbReference type="InterPro" id="IPR009057">
    <property type="entry name" value="Homeodomain-like_sf"/>
</dbReference>
<dbReference type="RefSeq" id="WP_028703851.1">
    <property type="nucleotide sequence ID" value="NZ_JAKDOF010000006.1"/>
</dbReference>
<dbReference type="InterPro" id="IPR011075">
    <property type="entry name" value="TetR_C"/>
</dbReference>
<dbReference type="SUPFAM" id="SSF46689">
    <property type="entry name" value="Homeodomain-like"/>
    <property type="match status" value="1"/>
</dbReference>
<keyword evidence="1" id="KW-0805">Transcription regulation</keyword>
<dbReference type="GO" id="GO:0000976">
    <property type="term" value="F:transcription cis-regulatory region binding"/>
    <property type="evidence" value="ECO:0007669"/>
    <property type="project" value="TreeGrafter"/>
</dbReference>
<evidence type="ECO:0000313" key="7">
    <source>
        <dbReference type="Proteomes" id="UP000277858"/>
    </source>
</evidence>
<evidence type="ECO:0000256" key="2">
    <source>
        <dbReference type="ARBA" id="ARBA00023125"/>
    </source>
</evidence>
<reference evidence="6 7" key="1">
    <citation type="submission" date="2018-12" db="EMBL/GenBank/DDBJ databases">
        <authorList>
            <consortium name="Pathogen Informatics"/>
        </authorList>
    </citation>
    <scope>NUCLEOTIDE SEQUENCE [LARGE SCALE GENOMIC DNA]</scope>
    <source>
        <strain evidence="6 7">NCTC13652</strain>
    </source>
</reference>
<dbReference type="InterPro" id="IPR001647">
    <property type="entry name" value="HTH_TetR"/>
</dbReference>
<keyword evidence="3" id="KW-0804">Transcription</keyword>
<name>A0A3S4W8N2_9ACTN</name>
<organism evidence="6 7">
    <name type="scientific">Acidipropionibacterium jensenii</name>
    <dbReference type="NCBI Taxonomy" id="1749"/>
    <lineage>
        <taxon>Bacteria</taxon>
        <taxon>Bacillati</taxon>
        <taxon>Actinomycetota</taxon>
        <taxon>Actinomycetes</taxon>
        <taxon>Propionibacteriales</taxon>
        <taxon>Propionibacteriaceae</taxon>
        <taxon>Acidipropionibacterium</taxon>
    </lineage>
</organism>
<dbReference type="Pfam" id="PF00440">
    <property type="entry name" value="TetR_N"/>
    <property type="match status" value="1"/>
</dbReference>
<dbReference type="Gene3D" id="1.10.357.10">
    <property type="entry name" value="Tetracycline Repressor, domain 2"/>
    <property type="match status" value="1"/>
</dbReference>
<feature type="domain" description="HTH tetR-type" evidence="5">
    <location>
        <begin position="16"/>
        <end position="76"/>
    </location>
</feature>
<dbReference type="Pfam" id="PF16859">
    <property type="entry name" value="TetR_C_11"/>
    <property type="match status" value="1"/>
</dbReference>
<dbReference type="PANTHER" id="PTHR30055:SF148">
    <property type="entry name" value="TETR-FAMILY TRANSCRIPTIONAL REGULATOR"/>
    <property type="match status" value="1"/>
</dbReference>
<dbReference type="InterPro" id="IPR050109">
    <property type="entry name" value="HTH-type_TetR-like_transc_reg"/>
</dbReference>